<evidence type="ECO:0000256" key="6">
    <source>
        <dbReference type="ARBA" id="ARBA00022801"/>
    </source>
</evidence>
<dbReference type="Gene3D" id="2.10.109.10">
    <property type="entry name" value="Umud Fragment, subunit A"/>
    <property type="match status" value="1"/>
</dbReference>
<dbReference type="InterPro" id="IPR019758">
    <property type="entry name" value="Pept_S26A_signal_pept_1_CS"/>
</dbReference>
<accession>A0AAW7XIX3</accession>
<evidence type="ECO:0000256" key="5">
    <source>
        <dbReference type="ARBA" id="ARBA00022670"/>
    </source>
</evidence>
<evidence type="ECO:0000256" key="1">
    <source>
        <dbReference type="ARBA" id="ARBA00000677"/>
    </source>
</evidence>
<comment type="similarity">
    <text evidence="2 9">Belongs to the peptidase S26 family.</text>
</comment>
<evidence type="ECO:0000256" key="9">
    <source>
        <dbReference type="RuleBase" id="RU362042"/>
    </source>
</evidence>
<dbReference type="SUPFAM" id="SSF51306">
    <property type="entry name" value="LexA/Signal peptidase"/>
    <property type="match status" value="1"/>
</dbReference>
<dbReference type="Pfam" id="PF10502">
    <property type="entry name" value="Peptidase_S26"/>
    <property type="match status" value="1"/>
</dbReference>
<feature type="domain" description="Peptidase S26" evidence="10">
    <location>
        <begin position="63"/>
        <end position="254"/>
    </location>
</feature>
<dbReference type="InterPro" id="IPR019756">
    <property type="entry name" value="Pept_S26A_signal_pept_1_Ser-AS"/>
</dbReference>
<evidence type="ECO:0000313" key="12">
    <source>
        <dbReference type="Proteomes" id="UP001169862"/>
    </source>
</evidence>
<dbReference type="GO" id="GO:0006465">
    <property type="term" value="P:signal peptide processing"/>
    <property type="evidence" value="ECO:0007669"/>
    <property type="project" value="InterPro"/>
</dbReference>
<keyword evidence="5 8" id="KW-0645">Protease</keyword>
<evidence type="ECO:0000256" key="4">
    <source>
        <dbReference type="ARBA" id="ARBA00019232"/>
    </source>
</evidence>
<comment type="subcellular location">
    <subcellularLocation>
        <location evidence="9">Membrane</location>
        <topology evidence="9">Multi-pass membrane protein</topology>
    </subcellularLocation>
</comment>
<gene>
    <name evidence="11" type="primary">lepB</name>
    <name evidence="11" type="ORF">Q4490_05010</name>
</gene>
<dbReference type="PANTHER" id="PTHR43390">
    <property type="entry name" value="SIGNAL PEPTIDASE I"/>
    <property type="match status" value="1"/>
</dbReference>
<dbReference type="PROSITE" id="PS00760">
    <property type="entry name" value="SPASE_I_2"/>
    <property type="match status" value="1"/>
</dbReference>
<dbReference type="Proteomes" id="UP001169862">
    <property type="component" value="Unassembled WGS sequence"/>
</dbReference>
<comment type="caution">
    <text evidence="11">The sequence shown here is derived from an EMBL/GenBank/DDBJ whole genome shotgun (WGS) entry which is preliminary data.</text>
</comment>
<dbReference type="InterPro" id="IPR019757">
    <property type="entry name" value="Pept_S26A_signal_pept_1_Lys-AS"/>
</dbReference>
<dbReference type="EC" id="3.4.21.89" evidence="3 8"/>
<dbReference type="InterPro" id="IPR036286">
    <property type="entry name" value="LexA/Signal_pep-like_sf"/>
</dbReference>
<dbReference type="AlphaFoldDB" id="A0AAW7XIX3"/>
<dbReference type="EMBL" id="JAUOPG010000002">
    <property type="protein sequence ID" value="MDO6452918.1"/>
    <property type="molecule type" value="Genomic_DNA"/>
</dbReference>
<dbReference type="GO" id="GO:0004252">
    <property type="term" value="F:serine-type endopeptidase activity"/>
    <property type="evidence" value="ECO:0007669"/>
    <property type="project" value="InterPro"/>
</dbReference>
<dbReference type="GO" id="GO:0009003">
    <property type="term" value="F:signal peptidase activity"/>
    <property type="evidence" value="ECO:0007669"/>
    <property type="project" value="UniProtKB-EC"/>
</dbReference>
<feature type="active site" evidence="7">
    <location>
        <position position="147"/>
    </location>
</feature>
<dbReference type="PROSITE" id="PS00761">
    <property type="entry name" value="SPASE_I_3"/>
    <property type="match status" value="1"/>
</dbReference>
<reference evidence="11" key="1">
    <citation type="submission" date="2023-07" db="EMBL/GenBank/DDBJ databases">
        <title>Genome content predicts the carbon catabolic preferences of heterotrophic bacteria.</title>
        <authorList>
            <person name="Gralka M."/>
        </authorList>
    </citation>
    <scope>NUCLEOTIDE SEQUENCE</scope>
    <source>
        <strain evidence="11">I2M16</strain>
    </source>
</reference>
<sequence>MNFDFALILVLATLVTGLGWLVDKLFFEPSRRKKITTAEAASSDGSIPEDAKEKCAPLPWWSDFSRSMFPVLAVVLIVRSFIIEPFQIPSGSMLPTLKIGDFIVVNKFSYGLRLPVLGTKIVPVGEPQRGDVVVFKYPKNPSVNYIKRLVGLPGDVITYKDKTIFVNGVAQEQTLVAKLPPINTETLLINETLGDVKHEMYTDVRASARSGSGEWVVPEGHYFMMGDNRDNSNDSRYWGYVPDELLVGKAFAVWMHWPTFFSLPDFSVVRGIE</sequence>
<dbReference type="PANTHER" id="PTHR43390:SF1">
    <property type="entry name" value="CHLOROPLAST PROCESSING PEPTIDASE"/>
    <property type="match status" value="1"/>
</dbReference>
<evidence type="ECO:0000256" key="8">
    <source>
        <dbReference type="RuleBase" id="RU003993"/>
    </source>
</evidence>
<comment type="catalytic activity">
    <reaction evidence="1 8">
        <text>Cleavage of hydrophobic, N-terminal signal or leader sequences from secreted and periplasmic proteins.</text>
        <dbReference type="EC" id="3.4.21.89"/>
    </reaction>
</comment>
<evidence type="ECO:0000256" key="3">
    <source>
        <dbReference type="ARBA" id="ARBA00013208"/>
    </source>
</evidence>
<evidence type="ECO:0000256" key="7">
    <source>
        <dbReference type="PIRSR" id="PIRSR600223-1"/>
    </source>
</evidence>
<dbReference type="InterPro" id="IPR019533">
    <property type="entry name" value="Peptidase_S26"/>
</dbReference>
<protein>
    <recommendedName>
        <fullName evidence="4 8">Signal peptidase I</fullName>
        <ecNumber evidence="3 8">3.4.21.89</ecNumber>
    </recommendedName>
</protein>
<dbReference type="GO" id="GO:0016020">
    <property type="term" value="C:membrane"/>
    <property type="evidence" value="ECO:0007669"/>
    <property type="project" value="UniProtKB-SubCell"/>
</dbReference>
<name>A0AAW7XIX3_9GAMM</name>
<dbReference type="CDD" id="cd06530">
    <property type="entry name" value="S26_SPase_I"/>
    <property type="match status" value="1"/>
</dbReference>
<evidence type="ECO:0000256" key="2">
    <source>
        <dbReference type="ARBA" id="ARBA00009370"/>
    </source>
</evidence>
<dbReference type="NCBIfam" id="TIGR02227">
    <property type="entry name" value="sigpep_I_bact"/>
    <property type="match status" value="1"/>
</dbReference>
<organism evidence="11 12">
    <name type="scientific">Neptunomonas phycophila</name>
    <dbReference type="NCBI Taxonomy" id="1572645"/>
    <lineage>
        <taxon>Bacteria</taxon>
        <taxon>Pseudomonadati</taxon>
        <taxon>Pseudomonadota</taxon>
        <taxon>Gammaproteobacteria</taxon>
        <taxon>Oceanospirillales</taxon>
        <taxon>Oceanospirillaceae</taxon>
        <taxon>Neptunomonas</taxon>
    </lineage>
</organism>
<keyword evidence="6 8" id="KW-0378">Hydrolase</keyword>
<evidence type="ECO:0000259" key="10">
    <source>
        <dbReference type="Pfam" id="PF10502"/>
    </source>
</evidence>
<dbReference type="PRINTS" id="PR00727">
    <property type="entry name" value="LEADERPTASE"/>
</dbReference>
<dbReference type="InterPro" id="IPR000223">
    <property type="entry name" value="Pept_S26A_signal_pept_1"/>
</dbReference>
<feature type="active site" evidence="7">
    <location>
        <position position="92"/>
    </location>
</feature>
<evidence type="ECO:0000313" key="11">
    <source>
        <dbReference type="EMBL" id="MDO6452918.1"/>
    </source>
</evidence>
<dbReference type="PROSITE" id="PS00501">
    <property type="entry name" value="SPASE_I_1"/>
    <property type="match status" value="1"/>
</dbReference>
<dbReference type="RefSeq" id="WP_303549005.1">
    <property type="nucleotide sequence ID" value="NZ_JAUOPG010000002.1"/>
</dbReference>
<proteinExistence type="inferred from homology"/>